<dbReference type="PRINTS" id="PR00455">
    <property type="entry name" value="HTHTETR"/>
</dbReference>
<evidence type="ECO:0000256" key="1">
    <source>
        <dbReference type="ARBA" id="ARBA00023015"/>
    </source>
</evidence>
<keyword evidence="2 4" id="KW-0238">DNA-binding</keyword>
<dbReference type="GO" id="GO:0003677">
    <property type="term" value="F:DNA binding"/>
    <property type="evidence" value="ECO:0007669"/>
    <property type="project" value="UniProtKB-UniRule"/>
</dbReference>
<gene>
    <name evidence="6" type="ORF">SAMN04488056_10341</name>
</gene>
<dbReference type="Gene3D" id="1.10.357.10">
    <property type="entry name" value="Tetracycline Repressor, domain 2"/>
    <property type="match status" value="1"/>
</dbReference>
<dbReference type="PANTHER" id="PTHR47506:SF6">
    <property type="entry name" value="HTH-TYPE TRANSCRIPTIONAL REPRESSOR NEMR"/>
    <property type="match status" value="1"/>
</dbReference>
<keyword evidence="3" id="KW-0804">Transcription</keyword>
<dbReference type="InterPro" id="IPR009057">
    <property type="entry name" value="Homeodomain-like_sf"/>
</dbReference>
<dbReference type="Pfam" id="PF00440">
    <property type="entry name" value="TetR_N"/>
    <property type="match status" value="1"/>
</dbReference>
<dbReference type="PROSITE" id="PS50977">
    <property type="entry name" value="HTH_TETR_2"/>
    <property type="match status" value="1"/>
</dbReference>
<feature type="domain" description="HTH tetR-type" evidence="5">
    <location>
        <begin position="9"/>
        <end position="69"/>
    </location>
</feature>
<reference evidence="6 7" key="1">
    <citation type="submission" date="2016-10" db="EMBL/GenBank/DDBJ databases">
        <authorList>
            <person name="de Groot N.N."/>
        </authorList>
    </citation>
    <scope>NUCLEOTIDE SEQUENCE [LARGE SCALE GENOMIC DNA]</scope>
    <source>
        <strain evidence="6 7">CGMCC 1.9157</strain>
    </source>
</reference>
<accession>A0A1I5E6J0</accession>
<evidence type="ECO:0000313" key="6">
    <source>
        <dbReference type="EMBL" id="SFO06711.1"/>
    </source>
</evidence>
<protein>
    <submittedName>
        <fullName evidence="6">Transcriptional regulator, TetR family</fullName>
    </submittedName>
</protein>
<dbReference type="PANTHER" id="PTHR47506">
    <property type="entry name" value="TRANSCRIPTIONAL REGULATORY PROTEIN"/>
    <property type="match status" value="1"/>
</dbReference>
<organism evidence="6 7">
    <name type="scientific">Cohaesibacter marisflavi</name>
    <dbReference type="NCBI Taxonomy" id="655353"/>
    <lineage>
        <taxon>Bacteria</taxon>
        <taxon>Pseudomonadati</taxon>
        <taxon>Pseudomonadota</taxon>
        <taxon>Alphaproteobacteria</taxon>
        <taxon>Hyphomicrobiales</taxon>
        <taxon>Cohaesibacteraceae</taxon>
    </lineage>
</organism>
<name>A0A1I5E6J0_9HYPH</name>
<dbReference type="InterPro" id="IPR036271">
    <property type="entry name" value="Tet_transcr_reg_TetR-rel_C_sf"/>
</dbReference>
<dbReference type="Pfam" id="PF16925">
    <property type="entry name" value="TetR_C_13"/>
    <property type="match status" value="1"/>
</dbReference>
<keyword evidence="1" id="KW-0805">Transcription regulation</keyword>
<evidence type="ECO:0000256" key="2">
    <source>
        <dbReference type="ARBA" id="ARBA00023125"/>
    </source>
</evidence>
<keyword evidence="7" id="KW-1185">Reference proteome</keyword>
<dbReference type="EMBL" id="FOVR01000003">
    <property type="protein sequence ID" value="SFO06711.1"/>
    <property type="molecule type" value="Genomic_DNA"/>
</dbReference>
<evidence type="ECO:0000259" key="5">
    <source>
        <dbReference type="PROSITE" id="PS50977"/>
    </source>
</evidence>
<dbReference type="SUPFAM" id="SSF46689">
    <property type="entry name" value="Homeodomain-like"/>
    <property type="match status" value="1"/>
</dbReference>
<evidence type="ECO:0000313" key="7">
    <source>
        <dbReference type="Proteomes" id="UP000199236"/>
    </source>
</evidence>
<dbReference type="AlphaFoldDB" id="A0A1I5E6J0"/>
<sequence>MLPMTKKTEKTREHILTVGRQLISELGFNALGLGLLLKEAEVPKGSFYYYFASKEDFGCKLLEQYIAYYHERLDALWSNEKRSGREKLMDYWDQWVVNQCPVNAQNTCLIVKLGAEVSDMSEDMRIILADGAASIVNRLAEQINGGIKDGSLSSDIQPDLTASMLYQMWLGASLMAKLQHSASPLVQARTNSEILLPAA</sequence>
<proteinExistence type="predicted"/>
<dbReference type="SUPFAM" id="SSF48498">
    <property type="entry name" value="Tetracyclin repressor-like, C-terminal domain"/>
    <property type="match status" value="1"/>
</dbReference>
<dbReference type="InterPro" id="IPR001647">
    <property type="entry name" value="HTH_TetR"/>
</dbReference>
<evidence type="ECO:0000256" key="3">
    <source>
        <dbReference type="ARBA" id="ARBA00023163"/>
    </source>
</evidence>
<evidence type="ECO:0000256" key="4">
    <source>
        <dbReference type="PROSITE-ProRule" id="PRU00335"/>
    </source>
</evidence>
<dbReference type="InterPro" id="IPR011075">
    <property type="entry name" value="TetR_C"/>
</dbReference>
<dbReference type="Proteomes" id="UP000199236">
    <property type="component" value="Unassembled WGS sequence"/>
</dbReference>
<dbReference type="STRING" id="655353.SAMN04488056_10341"/>
<feature type="DNA-binding region" description="H-T-H motif" evidence="4">
    <location>
        <begin position="32"/>
        <end position="51"/>
    </location>
</feature>